<dbReference type="Proteomes" id="UP001595916">
    <property type="component" value="Unassembled WGS sequence"/>
</dbReference>
<gene>
    <name evidence="2" type="ORF">ACFO4R_00020</name>
</gene>
<organism evidence="2 3">
    <name type="scientific">Filifactor villosus</name>
    <dbReference type="NCBI Taxonomy" id="29374"/>
    <lineage>
        <taxon>Bacteria</taxon>
        <taxon>Bacillati</taxon>
        <taxon>Bacillota</taxon>
        <taxon>Clostridia</taxon>
        <taxon>Peptostreptococcales</taxon>
        <taxon>Filifactoraceae</taxon>
        <taxon>Filifactor</taxon>
    </lineage>
</organism>
<evidence type="ECO:0000256" key="1">
    <source>
        <dbReference type="SAM" id="Coils"/>
    </source>
</evidence>
<protein>
    <submittedName>
        <fullName evidence="2">Uncharacterized protein</fullName>
    </submittedName>
</protein>
<keyword evidence="1" id="KW-0175">Coiled coil</keyword>
<evidence type="ECO:0000313" key="2">
    <source>
        <dbReference type="EMBL" id="MFC4803455.1"/>
    </source>
</evidence>
<feature type="coiled-coil region" evidence="1">
    <location>
        <begin position="10"/>
        <end position="37"/>
    </location>
</feature>
<keyword evidence="3" id="KW-1185">Reference proteome</keyword>
<dbReference type="EMBL" id="JBHSHL010000001">
    <property type="protein sequence ID" value="MFC4803455.1"/>
    <property type="molecule type" value="Genomic_DNA"/>
</dbReference>
<sequence>MEINFDKKKHNELEKHLHFLQTEIKKIDEELQKMKVDFADFVIKNEETNQKITDEEGQETMKQITKKEEEHFLLQEEISNVKHQFFEPYVSVLEEKRISFPSFLFLLEVDALIEKYQLSKSKATLKKLEECLRLFIESQDSR</sequence>
<evidence type="ECO:0000313" key="3">
    <source>
        <dbReference type="Proteomes" id="UP001595916"/>
    </source>
</evidence>
<accession>A0ABV9QFQ6</accession>
<reference evidence="3" key="1">
    <citation type="journal article" date="2019" name="Int. J. Syst. Evol. Microbiol.">
        <title>The Global Catalogue of Microorganisms (GCM) 10K type strain sequencing project: providing services to taxonomists for standard genome sequencing and annotation.</title>
        <authorList>
            <consortium name="The Broad Institute Genomics Platform"/>
            <consortium name="The Broad Institute Genome Sequencing Center for Infectious Disease"/>
            <person name="Wu L."/>
            <person name="Ma J."/>
        </authorList>
    </citation>
    <scope>NUCLEOTIDE SEQUENCE [LARGE SCALE GENOMIC DNA]</scope>
    <source>
        <strain evidence="3">CCUG 46385</strain>
    </source>
</reference>
<dbReference type="RefSeq" id="WP_379786888.1">
    <property type="nucleotide sequence ID" value="NZ_JBHSHL010000001.1"/>
</dbReference>
<proteinExistence type="predicted"/>
<comment type="caution">
    <text evidence="2">The sequence shown here is derived from an EMBL/GenBank/DDBJ whole genome shotgun (WGS) entry which is preliminary data.</text>
</comment>
<name>A0ABV9QFQ6_9FIRM</name>